<feature type="region of interest" description="Disordered" evidence="5">
    <location>
        <begin position="220"/>
        <end position="247"/>
    </location>
</feature>
<feature type="region of interest" description="Disordered" evidence="5">
    <location>
        <begin position="267"/>
        <end position="422"/>
    </location>
</feature>
<dbReference type="InterPro" id="IPR012919">
    <property type="entry name" value="SUN_dom"/>
</dbReference>
<sequence length="886" mass="94245">MTGRRSDNNTAGPSSRNTRDHIPITAYGAPAAIIDSNAIGFNGIRSLATRTTAASSTAAGGASAASAPAGGVPARPVEDLISLNLSQEEENKLPRSERNLLRNYRKANNLLNPPPTSRKAAADAAAAQAQASAAAAAALRPSTRVPDLRRGTPRSTITPSDTLADLDSAAAAGIGLSDLVPNPNGSGAQRRDLFTSATSLRSGTHTNVLNASMASASVSSSRSAGTSASRHHIRGNGGGGGGVLGLSHTAQEDLDQDQDGRRIFAVAMRPPPTSSHNSASVSAEGRRRRAEAAEEGIVIPDSSSSLGTLSPPPRGGGGGRRGMPALRNARGSGTDEDSESAAEGQKHTRTLQRAGATDNSSVHSNTGLDTPRASRMLQKGKARQVDEGQQMDEEEEEENGVRGSTARSAGGRTPRRTRRAIDRAVSPFSATYNRAAAQVKSGLSPVQYVLLFLFCIVVSLLAHIVMRIHDPVALLGQMGVPVERWLLLPSSSARGGSISSSPIPQAAAGTTAEFSLPPDLVRRPALDKVGQDLNSKVDKLAKKQAADKKSIGSDVSDLWRKYESTRDDLELVINQLHAVSGRVDVIDRDGKEVARVVKKGSVGLGAPLMEGKKPNDVVTHADLRLYHADGTGREDLANLVAGARVIPHLTTWDSWWGGQYGVKPSRRGGFWKSRFASSKEYAHAASDPNMHNPTWALSRGSNQAGNCWQFPASIEATLGISLVRPAHIDAFSIEHIPRELVPDRKSAPLEVEMWGIVDVDDVDALESWRVRMEHEREAARNEAEGASLNSKNTEWEAWVAEGGDQPQPTPPSAEYVLMGVLRYVLPEEGGGDGEGKTDMQMVQVRPSVRKLRVKVGRVQFRFRGNHGAENTCVYRVRVHPELGGEA</sequence>
<dbReference type="EMBL" id="LWDF02000086">
    <property type="protein sequence ID" value="KAE8258013.1"/>
    <property type="molecule type" value="Genomic_DNA"/>
</dbReference>
<dbReference type="PANTHER" id="PTHR12911">
    <property type="entry name" value="SAD1/UNC-84-LIKE PROTEIN-RELATED"/>
    <property type="match status" value="1"/>
</dbReference>
<dbReference type="GO" id="GO:0034993">
    <property type="term" value="C:meiotic nuclear membrane microtubule tethering complex"/>
    <property type="evidence" value="ECO:0007669"/>
    <property type="project" value="TreeGrafter"/>
</dbReference>
<organism evidence="7 8">
    <name type="scientific">Tilletia indica</name>
    <dbReference type="NCBI Taxonomy" id="43049"/>
    <lineage>
        <taxon>Eukaryota</taxon>
        <taxon>Fungi</taxon>
        <taxon>Dikarya</taxon>
        <taxon>Basidiomycota</taxon>
        <taxon>Ustilaginomycotina</taxon>
        <taxon>Exobasidiomycetes</taxon>
        <taxon>Tilletiales</taxon>
        <taxon>Tilletiaceae</taxon>
        <taxon>Tilletia</taxon>
    </lineage>
</organism>
<accession>A0A177TKC3</accession>
<feature type="transmembrane region" description="Helical" evidence="6">
    <location>
        <begin position="448"/>
        <end position="468"/>
    </location>
</feature>
<proteinExistence type="predicted"/>
<evidence type="ECO:0000313" key="8">
    <source>
        <dbReference type="Proteomes" id="UP000077521"/>
    </source>
</evidence>
<evidence type="ECO:0000256" key="2">
    <source>
        <dbReference type="ARBA" id="ARBA00022692"/>
    </source>
</evidence>
<dbReference type="AlphaFoldDB" id="A0A177TKC3"/>
<evidence type="ECO:0000313" key="7">
    <source>
        <dbReference type="EMBL" id="KAE8258013.1"/>
    </source>
</evidence>
<name>A0A177TKC3_9BASI</name>
<feature type="region of interest" description="Disordered" evidence="5">
    <location>
        <begin position="1"/>
        <end position="23"/>
    </location>
</feature>
<reference evidence="7" key="1">
    <citation type="submission" date="2016-04" db="EMBL/GenBank/DDBJ databases">
        <authorList>
            <person name="Nguyen H.D."/>
            <person name="Samba Siva P."/>
            <person name="Cullis J."/>
            <person name="Levesque C.A."/>
            <person name="Hambleton S."/>
        </authorList>
    </citation>
    <scope>NUCLEOTIDE SEQUENCE</scope>
    <source>
        <strain evidence="7">DAOMC 236416</strain>
    </source>
</reference>
<dbReference type="GO" id="GO:0043495">
    <property type="term" value="F:protein-membrane adaptor activity"/>
    <property type="evidence" value="ECO:0007669"/>
    <property type="project" value="TreeGrafter"/>
</dbReference>
<keyword evidence="2 6" id="KW-0812">Transmembrane</keyword>
<dbReference type="Pfam" id="PF07738">
    <property type="entry name" value="Sad1_UNC"/>
    <property type="match status" value="1"/>
</dbReference>
<evidence type="ECO:0000256" key="5">
    <source>
        <dbReference type="SAM" id="MobiDB-lite"/>
    </source>
</evidence>
<keyword evidence="3 6" id="KW-1133">Transmembrane helix</keyword>
<keyword evidence="8" id="KW-1185">Reference proteome</keyword>
<evidence type="ECO:0000256" key="4">
    <source>
        <dbReference type="ARBA" id="ARBA00023136"/>
    </source>
</evidence>
<protein>
    <submittedName>
        <fullName evidence="7">Uncharacterized protein</fullName>
    </submittedName>
</protein>
<gene>
    <name evidence="7" type="ORF">A4X13_0g1962</name>
</gene>
<evidence type="ECO:0000256" key="6">
    <source>
        <dbReference type="SAM" id="Phobius"/>
    </source>
</evidence>
<reference evidence="7" key="2">
    <citation type="journal article" date="2019" name="IMA Fungus">
        <title>Genome sequencing and comparison of five Tilletia species to identify candidate genes for the detection of regulated species infecting wheat.</title>
        <authorList>
            <person name="Nguyen H.D.T."/>
            <person name="Sultana T."/>
            <person name="Kesanakurti P."/>
            <person name="Hambleton S."/>
        </authorList>
    </citation>
    <scope>NUCLEOTIDE SEQUENCE</scope>
    <source>
        <strain evidence="7">DAOMC 236416</strain>
    </source>
</reference>
<dbReference type="Proteomes" id="UP000077521">
    <property type="component" value="Unassembled WGS sequence"/>
</dbReference>
<feature type="compositionally biased region" description="Gly residues" evidence="5">
    <location>
        <begin position="235"/>
        <end position="244"/>
    </location>
</feature>
<dbReference type="PROSITE" id="PS51469">
    <property type="entry name" value="SUN"/>
    <property type="match status" value="1"/>
</dbReference>
<comment type="subcellular location">
    <subcellularLocation>
        <location evidence="1">Membrane</location>
    </subcellularLocation>
</comment>
<dbReference type="Gene3D" id="2.60.120.260">
    <property type="entry name" value="Galactose-binding domain-like"/>
    <property type="match status" value="1"/>
</dbReference>
<feature type="region of interest" description="Disordered" evidence="5">
    <location>
        <begin position="135"/>
        <end position="164"/>
    </location>
</feature>
<evidence type="ECO:0000256" key="1">
    <source>
        <dbReference type="ARBA" id="ARBA00004370"/>
    </source>
</evidence>
<feature type="compositionally biased region" description="Polar residues" evidence="5">
    <location>
        <begin position="357"/>
        <end position="368"/>
    </location>
</feature>
<evidence type="ECO:0000256" key="3">
    <source>
        <dbReference type="ARBA" id="ARBA00022989"/>
    </source>
</evidence>
<dbReference type="InterPro" id="IPR045119">
    <property type="entry name" value="SUN1-5"/>
</dbReference>
<dbReference type="PANTHER" id="PTHR12911:SF8">
    <property type="entry name" value="KLAROID PROTEIN-RELATED"/>
    <property type="match status" value="1"/>
</dbReference>
<keyword evidence="4 6" id="KW-0472">Membrane</keyword>
<comment type="caution">
    <text evidence="7">The sequence shown here is derived from an EMBL/GenBank/DDBJ whole genome shotgun (WGS) entry which is preliminary data.</text>
</comment>
<feature type="compositionally biased region" description="Acidic residues" evidence="5">
    <location>
        <begin position="389"/>
        <end position="398"/>
    </location>
</feature>